<protein>
    <submittedName>
        <fullName evidence="1">Uncharacterized protein</fullName>
    </submittedName>
</protein>
<accession>A0ABP4W5I4</accession>
<organism evidence="1 2">
    <name type="scientific">Kocuria aegyptia</name>
    <dbReference type="NCBI Taxonomy" id="330943"/>
    <lineage>
        <taxon>Bacteria</taxon>
        <taxon>Bacillati</taxon>
        <taxon>Actinomycetota</taxon>
        <taxon>Actinomycetes</taxon>
        <taxon>Micrococcales</taxon>
        <taxon>Micrococcaceae</taxon>
        <taxon>Kocuria</taxon>
    </lineage>
</organism>
<gene>
    <name evidence="1" type="ORF">GCM10009767_02510</name>
</gene>
<evidence type="ECO:0000313" key="1">
    <source>
        <dbReference type="EMBL" id="GAA1747279.1"/>
    </source>
</evidence>
<keyword evidence="2" id="KW-1185">Reference proteome</keyword>
<comment type="caution">
    <text evidence="1">The sequence shown here is derived from an EMBL/GenBank/DDBJ whole genome shotgun (WGS) entry which is preliminary data.</text>
</comment>
<proteinExistence type="predicted"/>
<dbReference type="RefSeq" id="WP_344119107.1">
    <property type="nucleotide sequence ID" value="NZ_BAAAOA010000005.1"/>
</dbReference>
<name>A0ABP4W5I4_9MICC</name>
<sequence>MSLTQPDTAPLLIVVQDEFVDIIRETAPTGASPVAVGAVADPAVQATAADAARRARQLQAEQGEL</sequence>
<evidence type="ECO:0000313" key="2">
    <source>
        <dbReference type="Proteomes" id="UP001501204"/>
    </source>
</evidence>
<dbReference type="Proteomes" id="UP001501204">
    <property type="component" value="Unassembled WGS sequence"/>
</dbReference>
<reference evidence="2" key="1">
    <citation type="journal article" date="2019" name="Int. J. Syst. Evol. Microbiol.">
        <title>The Global Catalogue of Microorganisms (GCM) 10K type strain sequencing project: providing services to taxonomists for standard genome sequencing and annotation.</title>
        <authorList>
            <consortium name="The Broad Institute Genomics Platform"/>
            <consortium name="The Broad Institute Genome Sequencing Center for Infectious Disease"/>
            <person name="Wu L."/>
            <person name="Ma J."/>
        </authorList>
    </citation>
    <scope>NUCLEOTIDE SEQUENCE [LARGE SCALE GENOMIC DNA]</scope>
    <source>
        <strain evidence="2">JCM 14735</strain>
    </source>
</reference>
<dbReference type="EMBL" id="BAAAOA010000005">
    <property type="protein sequence ID" value="GAA1747279.1"/>
    <property type="molecule type" value="Genomic_DNA"/>
</dbReference>